<proteinExistence type="predicted"/>
<organism evidence="1 2">
    <name type="scientific">Heracleum sosnowskyi</name>
    <dbReference type="NCBI Taxonomy" id="360622"/>
    <lineage>
        <taxon>Eukaryota</taxon>
        <taxon>Viridiplantae</taxon>
        <taxon>Streptophyta</taxon>
        <taxon>Embryophyta</taxon>
        <taxon>Tracheophyta</taxon>
        <taxon>Spermatophyta</taxon>
        <taxon>Magnoliopsida</taxon>
        <taxon>eudicotyledons</taxon>
        <taxon>Gunneridae</taxon>
        <taxon>Pentapetalae</taxon>
        <taxon>asterids</taxon>
        <taxon>campanulids</taxon>
        <taxon>Apiales</taxon>
        <taxon>Apiaceae</taxon>
        <taxon>Apioideae</taxon>
        <taxon>apioid superclade</taxon>
        <taxon>Tordylieae</taxon>
        <taxon>Tordyliinae</taxon>
        <taxon>Heracleum</taxon>
    </lineage>
</organism>
<gene>
    <name evidence="1" type="ORF">POM88_023171</name>
</gene>
<dbReference type="GO" id="GO:0005737">
    <property type="term" value="C:cytoplasm"/>
    <property type="evidence" value="ECO:0007669"/>
    <property type="project" value="TreeGrafter"/>
</dbReference>
<reference evidence="1" key="1">
    <citation type="submission" date="2023-02" db="EMBL/GenBank/DDBJ databases">
        <title>Genome of toxic invasive species Heracleum sosnowskyi carries increased number of genes despite the absence of recent whole-genome duplications.</title>
        <authorList>
            <person name="Schelkunov M."/>
            <person name="Shtratnikova V."/>
            <person name="Makarenko M."/>
            <person name="Klepikova A."/>
            <person name="Omelchenko D."/>
            <person name="Novikova G."/>
            <person name="Obukhova E."/>
            <person name="Bogdanov V."/>
            <person name="Penin A."/>
            <person name="Logacheva M."/>
        </authorList>
    </citation>
    <scope>NUCLEOTIDE SEQUENCE</scope>
    <source>
        <strain evidence="1">Hsosn_3</strain>
        <tissue evidence="1">Leaf</tissue>
    </source>
</reference>
<accession>A0AAD8II87</accession>
<sequence>MIRDEVQLYIPHRNKYKQQICTYTSILEDLRHLPVNSIDQSQIVVKDLKHVVVGGSVPELEHKNKAHVDKLLSATFPNLCVHPAQKVRKALLAAIEGLLSRCYYTLKESRLVFLECLFVLVCDDFEEVSEAAQVFLGDQFSSRGKHDIKHDVAQIFSRLMKKLPNVVLGSEEALAISHAQKLLALIYFSGPRLVKDHLLQSPVTAAQFLDSFALCLGQNSAFAGSLQNLMLARPSSTGYLHSIAEMKAVNSFSIDDKSIKQTFSSKEPKFLGAQNKKPVNTFENVHNEVPDQITNQIKLWVHPRIMKQISKCAKARLLSYQEDTP</sequence>
<dbReference type="PANTHER" id="PTHR18460:SF3">
    <property type="entry name" value="TELO2-INTERACTING PROTEIN 1 HOMOLOG"/>
    <property type="match status" value="1"/>
</dbReference>
<protein>
    <submittedName>
        <fullName evidence="1">Uncharacterized protein</fullName>
    </submittedName>
</protein>
<name>A0AAD8II87_9APIA</name>
<reference evidence="1" key="2">
    <citation type="submission" date="2023-05" db="EMBL/GenBank/DDBJ databases">
        <authorList>
            <person name="Schelkunov M.I."/>
        </authorList>
    </citation>
    <scope>NUCLEOTIDE SEQUENCE</scope>
    <source>
        <strain evidence="1">Hsosn_3</strain>
        <tissue evidence="1">Leaf</tissue>
    </source>
</reference>
<comment type="caution">
    <text evidence="1">The sequence shown here is derived from an EMBL/GenBank/DDBJ whole genome shotgun (WGS) entry which is preliminary data.</text>
</comment>
<evidence type="ECO:0000313" key="1">
    <source>
        <dbReference type="EMBL" id="KAK1385436.1"/>
    </source>
</evidence>
<evidence type="ECO:0000313" key="2">
    <source>
        <dbReference type="Proteomes" id="UP001237642"/>
    </source>
</evidence>
<dbReference type="InterPro" id="IPR052587">
    <property type="entry name" value="TELO2-interacting_protein_1"/>
</dbReference>
<dbReference type="Proteomes" id="UP001237642">
    <property type="component" value="Unassembled WGS sequence"/>
</dbReference>
<dbReference type="AlphaFoldDB" id="A0AAD8II87"/>
<dbReference type="PANTHER" id="PTHR18460">
    <property type="entry name" value="TEL2 INTERACTING PROTEIN 1 TTI1 FAMILY MEMBER"/>
    <property type="match status" value="1"/>
</dbReference>
<dbReference type="EMBL" id="JAUIZM010000005">
    <property type="protein sequence ID" value="KAK1385436.1"/>
    <property type="molecule type" value="Genomic_DNA"/>
</dbReference>
<keyword evidence="2" id="KW-1185">Reference proteome</keyword>